<proteinExistence type="predicted"/>
<gene>
    <name evidence="1" type="ORF">L596_025664</name>
</gene>
<dbReference type="Proteomes" id="UP000298663">
    <property type="component" value="Unassembled WGS sequence"/>
</dbReference>
<sequence>MITFILAFTKRGHVLLAYNNELVELLFNVKHDKYTEADGKKKVTMVSPQSSVALESFYVCKATDITCELRGSIDGSIEPPSSVTCWSSETPPSTSLQARKRLSIRNWATYVFTKNVNLLTYLCLVHRGNFRPCHRTGLRHAPEKNSRLIGVIRGKKIYAEPCDGGNRTVVKSVTYGCDGGDCSKRHKTLHLDSSVPELLHPGWV</sequence>
<protein>
    <submittedName>
        <fullName evidence="1">Uncharacterized protein</fullName>
    </submittedName>
</protein>
<name>A0A4U5M995_STECR</name>
<organism evidence="1 2">
    <name type="scientific">Steinernema carpocapsae</name>
    <name type="common">Entomopathogenic nematode</name>
    <dbReference type="NCBI Taxonomy" id="34508"/>
    <lineage>
        <taxon>Eukaryota</taxon>
        <taxon>Metazoa</taxon>
        <taxon>Ecdysozoa</taxon>
        <taxon>Nematoda</taxon>
        <taxon>Chromadorea</taxon>
        <taxon>Rhabditida</taxon>
        <taxon>Tylenchina</taxon>
        <taxon>Panagrolaimomorpha</taxon>
        <taxon>Strongyloidoidea</taxon>
        <taxon>Steinernematidae</taxon>
        <taxon>Steinernema</taxon>
    </lineage>
</organism>
<dbReference type="EMBL" id="AZBU02000009">
    <property type="protein sequence ID" value="TKR65233.1"/>
    <property type="molecule type" value="Genomic_DNA"/>
</dbReference>
<dbReference type="AlphaFoldDB" id="A0A4U5M995"/>
<comment type="caution">
    <text evidence="1">The sequence shown here is derived from an EMBL/GenBank/DDBJ whole genome shotgun (WGS) entry which is preliminary data.</text>
</comment>
<reference evidence="1 2" key="1">
    <citation type="journal article" date="2015" name="Genome Biol.">
        <title>Comparative genomics of Steinernema reveals deeply conserved gene regulatory networks.</title>
        <authorList>
            <person name="Dillman A.R."/>
            <person name="Macchietto M."/>
            <person name="Porter C.F."/>
            <person name="Rogers A."/>
            <person name="Williams B."/>
            <person name="Antoshechkin I."/>
            <person name="Lee M.M."/>
            <person name="Goodwin Z."/>
            <person name="Lu X."/>
            <person name="Lewis E.E."/>
            <person name="Goodrich-Blair H."/>
            <person name="Stock S.P."/>
            <person name="Adams B.J."/>
            <person name="Sternberg P.W."/>
            <person name="Mortazavi A."/>
        </authorList>
    </citation>
    <scope>NUCLEOTIDE SEQUENCE [LARGE SCALE GENOMIC DNA]</scope>
    <source>
        <strain evidence="1 2">ALL</strain>
    </source>
</reference>
<evidence type="ECO:0000313" key="1">
    <source>
        <dbReference type="EMBL" id="TKR65233.1"/>
    </source>
</evidence>
<keyword evidence="2" id="KW-1185">Reference proteome</keyword>
<accession>A0A4U5M995</accession>
<reference evidence="1 2" key="2">
    <citation type="journal article" date="2019" name="G3 (Bethesda)">
        <title>Hybrid Assembly of the Genome of the Entomopathogenic Nematode Steinernema carpocapsae Identifies the X-Chromosome.</title>
        <authorList>
            <person name="Serra L."/>
            <person name="Macchietto M."/>
            <person name="Macias-Munoz A."/>
            <person name="McGill C.J."/>
            <person name="Rodriguez I.M."/>
            <person name="Rodriguez B."/>
            <person name="Murad R."/>
            <person name="Mortazavi A."/>
        </authorList>
    </citation>
    <scope>NUCLEOTIDE SEQUENCE [LARGE SCALE GENOMIC DNA]</scope>
    <source>
        <strain evidence="1 2">ALL</strain>
    </source>
</reference>
<evidence type="ECO:0000313" key="2">
    <source>
        <dbReference type="Proteomes" id="UP000298663"/>
    </source>
</evidence>